<keyword evidence="8" id="KW-0496">Mitochondrion</keyword>
<sequence>MVTASDQTSRKTDVSIPTKQNGPDAERKDARGNATTGASAAGVRAVSARLLTFYFRAPAKAFFRTRVDYLAFVRAINPRAQAKESWSWRMSTPGLLAHAVRKYGWGFIPNQILPPMLANTGVGAILYTSYLQILGVLHEPSSQSTKRVYPPPPVYSTYTAGFSAGAIQSVVAAPLDALQMRFSTSDILEGHHKNMWQWGRHKLSEIGMRGIFSGWGLSFLKDSFGYGAFFATFEYLKAQSYYAFVTRYYGFLSLNTRHSYRRGPDSDEGVLIIRPHFTLEPAFLMLAGVGASIMQQTVQHPLNLIQSFHYRRLESLDHQAKLQPSGRQMLDNYYRAYEKTFEQSQIQAMGSGGWRKWLYRGFFINTLKQVPSTSAGLVIFELVRRRYGNDAEAVRIQKDGYDILLA</sequence>
<proteinExistence type="inferred from homology"/>
<organism evidence="13 14">
    <name type="scientific">Lasallia pustulata</name>
    <dbReference type="NCBI Taxonomy" id="136370"/>
    <lineage>
        <taxon>Eukaryota</taxon>
        <taxon>Fungi</taxon>
        <taxon>Dikarya</taxon>
        <taxon>Ascomycota</taxon>
        <taxon>Pezizomycotina</taxon>
        <taxon>Lecanoromycetes</taxon>
        <taxon>OSLEUM clade</taxon>
        <taxon>Umbilicariomycetidae</taxon>
        <taxon>Umbilicariales</taxon>
        <taxon>Umbilicariaceae</taxon>
        <taxon>Lasallia</taxon>
    </lineage>
</organism>
<evidence type="ECO:0000256" key="11">
    <source>
        <dbReference type="RuleBase" id="RU000488"/>
    </source>
</evidence>
<keyword evidence="7" id="KW-1133">Transmembrane helix</keyword>
<evidence type="ECO:0000256" key="10">
    <source>
        <dbReference type="PROSITE-ProRule" id="PRU00282"/>
    </source>
</evidence>
<dbReference type="SUPFAM" id="SSF103506">
    <property type="entry name" value="Mitochondrial carrier"/>
    <property type="match status" value="1"/>
</dbReference>
<evidence type="ECO:0000256" key="7">
    <source>
        <dbReference type="ARBA" id="ARBA00022989"/>
    </source>
</evidence>
<gene>
    <name evidence="13" type="ORF">FRX48_06287</name>
</gene>
<reference evidence="13 14" key="1">
    <citation type="submission" date="2019-09" db="EMBL/GenBank/DDBJ databases">
        <title>The hologenome of the rock-dwelling lichen Lasallia pustulata.</title>
        <authorList>
            <person name="Greshake Tzovaras B."/>
            <person name="Segers F."/>
            <person name="Bicker A."/>
            <person name="Dal Grande F."/>
            <person name="Otte J."/>
            <person name="Hankeln T."/>
            <person name="Schmitt I."/>
            <person name="Ebersberger I."/>
        </authorList>
    </citation>
    <scope>NUCLEOTIDE SEQUENCE [LARGE SCALE GENOMIC DNA]</scope>
    <source>
        <strain evidence="13">A1-1</strain>
    </source>
</reference>
<evidence type="ECO:0000256" key="12">
    <source>
        <dbReference type="SAM" id="MobiDB-lite"/>
    </source>
</evidence>
<dbReference type="GO" id="GO:0031966">
    <property type="term" value="C:mitochondrial membrane"/>
    <property type="evidence" value="ECO:0007669"/>
    <property type="project" value="UniProtKB-SubCell"/>
</dbReference>
<dbReference type="EMBL" id="VXIT01000010">
    <property type="protein sequence ID" value="KAA6409675.1"/>
    <property type="molecule type" value="Genomic_DNA"/>
</dbReference>
<evidence type="ECO:0000256" key="5">
    <source>
        <dbReference type="ARBA" id="ARBA00022737"/>
    </source>
</evidence>
<name>A0A5M8PL56_9LECA</name>
<comment type="similarity">
    <text evidence="2 11">Belongs to the mitochondrial carrier (TC 2.A.29) family.</text>
</comment>
<feature type="repeat" description="Solcar" evidence="10">
    <location>
        <begin position="152"/>
        <end position="239"/>
    </location>
</feature>
<keyword evidence="5" id="KW-0677">Repeat</keyword>
<keyword evidence="4 10" id="KW-0812">Transmembrane</keyword>
<evidence type="ECO:0000256" key="6">
    <source>
        <dbReference type="ARBA" id="ARBA00022792"/>
    </source>
</evidence>
<comment type="subcellular location">
    <subcellularLocation>
        <location evidence="1">Mitochondrion membrane</location>
        <topology evidence="1">Multi-pass membrane protein</topology>
    </subcellularLocation>
</comment>
<dbReference type="OrthoDB" id="3364892at2759"/>
<dbReference type="PANTHER" id="PTHR45624">
    <property type="entry name" value="MITOCHONDRIAL BASIC AMINO ACIDS TRANSPORTER-RELATED"/>
    <property type="match status" value="1"/>
</dbReference>
<keyword evidence="6" id="KW-0999">Mitochondrion inner membrane</keyword>
<evidence type="ECO:0000313" key="14">
    <source>
        <dbReference type="Proteomes" id="UP000324767"/>
    </source>
</evidence>
<evidence type="ECO:0000256" key="9">
    <source>
        <dbReference type="ARBA" id="ARBA00023136"/>
    </source>
</evidence>
<comment type="caution">
    <text evidence="13">The sequence shown here is derived from an EMBL/GenBank/DDBJ whole genome shotgun (WGS) entry which is preliminary data.</text>
</comment>
<dbReference type="Pfam" id="PF00153">
    <property type="entry name" value="Mito_carr"/>
    <property type="match status" value="1"/>
</dbReference>
<keyword evidence="3 11" id="KW-0813">Transport</keyword>
<evidence type="ECO:0000313" key="13">
    <source>
        <dbReference type="EMBL" id="KAA6409675.1"/>
    </source>
</evidence>
<feature type="region of interest" description="Disordered" evidence="12">
    <location>
        <begin position="1"/>
        <end position="36"/>
    </location>
</feature>
<dbReference type="Proteomes" id="UP000324767">
    <property type="component" value="Unassembled WGS sequence"/>
</dbReference>
<dbReference type="AlphaFoldDB" id="A0A5M8PL56"/>
<evidence type="ECO:0000256" key="1">
    <source>
        <dbReference type="ARBA" id="ARBA00004225"/>
    </source>
</evidence>
<protein>
    <submittedName>
        <fullName evidence="13">Mitochondrial carrier</fullName>
    </submittedName>
</protein>
<accession>A0A5M8PL56</accession>
<evidence type="ECO:0000256" key="8">
    <source>
        <dbReference type="ARBA" id="ARBA00023128"/>
    </source>
</evidence>
<dbReference type="InterPro" id="IPR018108">
    <property type="entry name" value="MCP_transmembrane"/>
</dbReference>
<evidence type="ECO:0000256" key="4">
    <source>
        <dbReference type="ARBA" id="ARBA00022692"/>
    </source>
</evidence>
<keyword evidence="9 10" id="KW-0472">Membrane</keyword>
<dbReference type="InterPro" id="IPR050567">
    <property type="entry name" value="Mitochondrial_Carrier"/>
</dbReference>
<dbReference type="GO" id="GO:0022857">
    <property type="term" value="F:transmembrane transporter activity"/>
    <property type="evidence" value="ECO:0007669"/>
    <property type="project" value="TreeGrafter"/>
</dbReference>
<dbReference type="PROSITE" id="PS50920">
    <property type="entry name" value="SOLCAR"/>
    <property type="match status" value="1"/>
</dbReference>
<evidence type="ECO:0000256" key="2">
    <source>
        <dbReference type="ARBA" id="ARBA00006375"/>
    </source>
</evidence>
<dbReference type="InterPro" id="IPR023395">
    <property type="entry name" value="MCP_dom_sf"/>
</dbReference>
<dbReference type="PANTHER" id="PTHR45624:SF26">
    <property type="entry name" value="CARRIER PROTEIN, PUTATIVE (AFU_ORTHOLOGUE AFUA_1G07710)-RELATED"/>
    <property type="match status" value="1"/>
</dbReference>
<evidence type="ECO:0000256" key="3">
    <source>
        <dbReference type="ARBA" id="ARBA00022448"/>
    </source>
</evidence>
<dbReference type="Gene3D" id="1.50.40.10">
    <property type="entry name" value="Mitochondrial carrier domain"/>
    <property type="match status" value="1"/>
</dbReference>